<sequence length="266" mass="31945">MAERRGRCRGRPRKNQRYEPYQPQERAAVPEDLPPPHPVDEENLNTQVLQQLLVFLQQNNQQNQQNVGPVVETHDRILERFLRLDPPIFHGEPDDMRAEQWLDKMESILTVLHYNEEQKLMLVVFRLEVAARDWWRVVDERWNRMGTERTWENFVQEFRKQYIPRVVRETRRDEFHRLRLGLMIVTQYEAEFHRLSKYAPGSVQEEEDRLYKFTRGLRPEIQRQLLAIRMNTYDEAVEAAAQVESGLSRLEPQPRGNFNPPSKSFR</sequence>
<protein>
    <recommendedName>
        <fullName evidence="2">Retrotransposon gag domain-containing protein</fullName>
    </recommendedName>
</protein>
<keyword evidence="4" id="KW-1185">Reference proteome</keyword>
<evidence type="ECO:0000313" key="4">
    <source>
        <dbReference type="Proteomes" id="UP001318860"/>
    </source>
</evidence>
<comment type="caution">
    <text evidence="3">The sequence shown here is derived from an EMBL/GenBank/DDBJ whole genome shotgun (WGS) entry which is preliminary data.</text>
</comment>
<evidence type="ECO:0000259" key="2">
    <source>
        <dbReference type="Pfam" id="PF03732"/>
    </source>
</evidence>
<dbReference type="Pfam" id="PF03732">
    <property type="entry name" value="Retrotrans_gag"/>
    <property type="match status" value="1"/>
</dbReference>
<dbReference type="InterPro" id="IPR005162">
    <property type="entry name" value="Retrotrans_gag_dom"/>
</dbReference>
<accession>A0ABR0WBR1</accession>
<feature type="region of interest" description="Disordered" evidence="1">
    <location>
        <begin position="1"/>
        <end position="40"/>
    </location>
</feature>
<reference evidence="3 4" key="1">
    <citation type="journal article" date="2021" name="Comput. Struct. Biotechnol. J.">
        <title>De novo genome assembly of the potent medicinal plant Rehmannia glutinosa using nanopore technology.</title>
        <authorList>
            <person name="Ma L."/>
            <person name="Dong C."/>
            <person name="Song C."/>
            <person name="Wang X."/>
            <person name="Zheng X."/>
            <person name="Niu Y."/>
            <person name="Chen S."/>
            <person name="Feng W."/>
        </authorList>
    </citation>
    <scope>NUCLEOTIDE SEQUENCE [LARGE SCALE GENOMIC DNA]</scope>
    <source>
        <strain evidence="3">DH-2019</strain>
    </source>
</reference>
<dbReference type="PANTHER" id="PTHR34482">
    <property type="entry name" value="DNA DAMAGE-INDUCIBLE PROTEIN 1-LIKE"/>
    <property type="match status" value="1"/>
</dbReference>
<gene>
    <name evidence="3" type="ORF">DH2020_021380</name>
</gene>
<feature type="domain" description="Retrotransposon gag" evidence="2">
    <location>
        <begin position="122"/>
        <end position="219"/>
    </location>
</feature>
<organism evidence="3 4">
    <name type="scientific">Rehmannia glutinosa</name>
    <name type="common">Chinese foxglove</name>
    <dbReference type="NCBI Taxonomy" id="99300"/>
    <lineage>
        <taxon>Eukaryota</taxon>
        <taxon>Viridiplantae</taxon>
        <taxon>Streptophyta</taxon>
        <taxon>Embryophyta</taxon>
        <taxon>Tracheophyta</taxon>
        <taxon>Spermatophyta</taxon>
        <taxon>Magnoliopsida</taxon>
        <taxon>eudicotyledons</taxon>
        <taxon>Gunneridae</taxon>
        <taxon>Pentapetalae</taxon>
        <taxon>asterids</taxon>
        <taxon>lamiids</taxon>
        <taxon>Lamiales</taxon>
        <taxon>Orobanchaceae</taxon>
        <taxon>Rehmannieae</taxon>
        <taxon>Rehmannia</taxon>
    </lineage>
</organism>
<dbReference type="Proteomes" id="UP001318860">
    <property type="component" value="Unassembled WGS sequence"/>
</dbReference>
<name>A0ABR0WBR1_REHGL</name>
<evidence type="ECO:0000313" key="3">
    <source>
        <dbReference type="EMBL" id="KAK6144560.1"/>
    </source>
</evidence>
<evidence type="ECO:0000256" key="1">
    <source>
        <dbReference type="SAM" id="MobiDB-lite"/>
    </source>
</evidence>
<dbReference type="EMBL" id="JABTTQ020000012">
    <property type="protein sequence ID" value="KAK6144560.1"/>
    <property type="molecule type" value="Genomic_DNA"/>
</dbReference>
<proteinExistence type="predicted"/>
<feature type="compositionally biased region" description="Basic residues" evidence="1">
    <location>
        <begin position="1"/>
        <end position="15"/>
    </location>
</feature>
<dbReference type="PANTHER" id="PTHR34482:SF49">
    <property type="entry name" value="RETROTRANSPOSON GAG DOMAIN-CONTAINING PROTEIN"/>
    <property type="match status" value="1"/>
</dbReference>